<accession>A0A7R9LPS6</accession>
<evidence type="ECO:0000313" key="4">
    <source>
        <dbReference type="Proteomes" id="UP000728032"/>
    </source>
</evidence>
<dbReference type="AlphaFoldDB" id="A0A7R9LPS6"/>
<feature type="compositionally biased region" description="Basic residues" evidence="1">
    <location>
        <begin position="162"/>
        <end position="182"/>
    </location>
</feature>
<dbReference type="OrthoDB" id="10050321at2759"/>
<organism evidence="3">
    <name type="scientific">Oppiella nova</name>
    <dbReference type="NCBI Taxonomy" id="334625"/>
    <lineage>
        <taxon>Eukaryota</taxon>
        <taxon>Metazoa</taxon>
        <taxon>Ecdysozoa</taxon>
        <taxon>Arthropoda</taxon>
        <taxon>Chelicerata</taxon>
        <taxon>Arachnida</taxon>
        <taxon>Acari</taxon>
        <taxon>Acariformes</taxon>
        <taxon>Sarcoptiformes</taxon>
        <taxon>Oribatida</taxon>
        <taxon>Brachypylina</taxon>
        <taxon>Oppioidea</taxon>
        <taxon>Oppiidae</taxon>
        <taxon>Oppiella</taxon>
    </lineage>
</organism>
<keyword evidence="4" id="KW-1185">Reference proteome</keyword>
<dbReference type="EMBL" id="CAJPVJ010002101">
    <property type="protein sequence ID" value="CAG2165773.1"/>
    <property type="molecule type" value="Genomic_DNA"/>
</dbReference>
<proteinExistence type="predicted"/>
<protein>
    <submittedName>
        <fullName evidence="3">Uncharacterized protein</fullName>
    </submittedName>
</protein>
<reference evidence="3" key="1">
    <citation type="submission" date="2020-11" db="EMBL/GenBank/DDBJ databases">
        <authorList>
            <person name="Tran Van P."/>
        </authorList>
    </citation>
    <scope>NUCLEOTIDE SEQUENCE</scope>
</reference>
<gene>
    <name evidence="3" type="ORF">ONB1V03_LOCUS5311</name>
</gene>
<evidence type="ECO:0000256" key="1">
    <source>
        <dbReference type="SAM" id="MobiDB-lite"/>
    </source>
</evidence>
<feature type="transmembrane region" description="Helical" evidence="2">
    <location>
        <begin position="100"/>
        <end position="118"/>
    </location>
</feature>
<name>A0A7R9LPS6_9ACAR</name>
<feature type="transmembrane region" description="Helical" evidence="2">
    <location>
        <begin position="33"/>
        <end position="54"/>
    </location>
</feature>
<keyword evidence="2" id="KW-0812">Transmembrane</keyword>
<keyword evidence="2" id="KW-0472">Membrane</keyword>
<feature type="region of interest" description="Disordered" evidence="1">
    <location>
        <begin position="151"/>
        <end position="182"/>
    </location>
</feature>
<dbReference type="EMBL" id="OC916926">
    <property type="protein sequence ID" value="CAD7645635.1"/>
    <property type="molecule type" value="Genomic_DNA"/>
</dbReference>
<keyword evidence="2" id="KW-1133">Transmembrane helix</keyword>
<dbReference type="Proteomes" id="UP000728032">
    <property type="component" value="Unassembled WGS sequence"/>
</dbReference>
<sequence>MSLTLLSSLVSLLWLQLVLLVFRQVIDFCGVQWLMIFFFLIFYNLFVICVYLRVIPKDYQHFLSLDANSKSFFHHLLQNHFSFGEKQLENCVQSIECFQAFIHLLLIAFIETLFVIHLRRIRRKLKQQNDKTTPPLPPYTISPINNAFLTTAGSPPASARSSMRRQTSKRRSKRRQSSQRRRKLITSAAYYSDSETDFYGVTNRSFVSQSPSAAVGNPLYASPRLPYGYHTNETRI</sequence>
<evidence type="ECO:0000256" key="2">
    <source>
        <dbReference type="SAM" id="Phobius"/>
    </source>
</evidence>
<evidence type="ECO:0000313" key="3">
    <source>
        <dbReference type="EMBL" id="CAD7645635.1"/>
    </source>
</evidence>